<sequence length="102" mass="11402">MKSSEKSAAPPKLSVAAKIRDAQWQSDLVGYCSSPHSRVVPMDTCIRSQFFPIVSCCEVYGVRLKEKIWQLMAGFQSLLPEVLQNGGTRLSTMLLPWLELES</sequence>
<keyword evidence="2" id="KW-1185">Reference proteome</keyword>
<evidence type="ECO:0000313" key="1">
    <source>
        <dbReference type="EMBL" id="CAA2990114.1"/>
    </source>
</evidence>
<organism evidence="1 2">
    <name type="scientific">Olea europaea subsp. europaea</name>
    <dbReference type="NCBI Taxonomy" id="158383"/>
    <lineage>
        <taxon>Eukaryota</taxon>
        <taxon>Viridiplantae</taxon>
        <taxon>Streptophyta</taxon>
        <taxon>Embryophyta</taxon>
        <taxon>Tracheophyta</taxon>
        <taxon>Spermatophyta</taxon>
        <taxon>Magnoliopsida</taxon>
        <taxon>eudicotyledons</taxon>
        <taxon>Gunneridae</taxon>
        <taxon>Pentapetalae</taxon>
        <taxon>asterids</taxon>
        <taxon>lamiids</taxon>
        <taxon>Lamiales</taxon>
        <taxon>Oleaceae</taxon>
        <taxon>Oleeae</taxon>
        <taxon>Olea</taxon>
    </lineage>
</organism>
<accession>A0A8S0SFC9</accession>
<dbReference type="EMBL" id="CACTIH010004204">
    <property type="protein sequence ID" value="CAA2990114.1"/>
    <property type="molecule type" value="Genomic_DNA"/>
</dbReference>
<protein>
    <submittedName>
        <fullName evidence="1">Uncharacterized protein</fullName>
    </submittedName>
</protein>
<comment type="caution">
    <text evidence="1">The sequence shown here is derived from an EMBL/GenBank/DDBJ whole genome shotgun (WGS) entry which is preliminary data.</text>
</comment>
<dbReference type="Gramene" id="OE9A013763T1">
    <property type="protein sequence ID" value="OE9A013763C1"/>
    <property type="gene ID" value="OE9A013763"/>
</dbReference>
<gene>
    <name evidence="1" type="ORF">OLEA9_A013763</name>
</gene>
<dbReference type="Proteomes" id="UP000594638">
    <property type="component" value="Unassembled WGS sequence"/>
</dbReference>
<dbReference type="AlphaFoldDB" id="A0A8S0SFC9"/>
<evidence type="ECO:0000313" key="2">
    <source>
        <dbReference type="Proteomes" id="UP000594638"/>
    </source>
</evidence>
<reference evidence="1 2" key="1">
    <citation type="submission" date="2019-12" db="EMBL/GenBank/DDBJ databases">
        <authorList>
            <person name="Alioto T."/>
            <person name="Alioto T."/>
            <person name="Gomez Garrido J."/>
        </authorList>
    </citation>
    <scope>NUCLEOTIDE SEQUENCE [LARGE SCALE GENOMIC DNA]</scope>
</reference>
<name>A0A8S0SFC9_OLEEU</name>
<proteinExistence type="predicted"/>